<keyword evidence="3" id="KW-0328">Glycosyltransferase</keyword>
<comment type="similarity">
    <text evidence="2">Belongs to the YkuD family.</text>
</comment>
<dbReference type="Gene3D" id="3.10.350.10">
    <property type="entry name" value="LysM domain"/>
    <property type="match status" value="1"/>
</dbReference>
<dbReference type="SUPFAM" id="SSF141523">
    <property type="entry name" value="L,D-transpeptidase catalytic domain-like"/>
    <property type="match status" value="1"/>
</dbReference>
<dbReference type="EMBL" id="DTEI01000012">
    <property type="protein sequence ID" value="HGU15160.1"/>
    <property type="molecule type" value="Genomic_DNA"/>
</dbReference>
<keyword evidence="7 9" id="KW-0573">Peptidoglycan synthesis</keyword>
<dbReference type="GO" id="GO:0018104">
    <property type="term" value="P:peptidoglycan-protein cross-linking"/>
    <property type="evidence" value="ECO:0007669"/>
    <property type="project" value="TreeGrafter"/>
</dbReference>
<evidence type="ECO:0000256" key="9">
    <source>
        <dbReference type="PROSITE-ProRule" id="PRU01373"/>
    </source>
</evidence>
<comment type="caution">
    <text evidence="11">The sequence shown here is derived from an EMBL/GenBank/DDBJ whole genome shotgun (WGS) entry which is preliminary data.</text>
</comment>
<dbReference type="InterPro" id="IPR050979">
    <property type="entry name" value="LD-transpeptidase"/>
</dbReference>
<dbReference type="AlphaFoldDB" id="A0A7V4N382"/>
<protein>
    <submittedName>
        <fullName evidence="11">LysM peptidoglycan-binding domain-containing protein</fullName>
    </submittedName>
</protein>
<dbReference type="GO" id="GO:0016757">
    <property type="term" value="F:glycosyltransferase activity"/>
    <property type="evidence" value="ECO:0007669"/>
    <property type="project" value="UniProtKB-KW"/>
</dbReference>
<feature type="active site" description="Proton donor/acceptor" evidence="9">
    <location>
        <position position="187"/>
    </location>
</feature>
<dbReference type="GO" id="GO:0005576">
    <property type="term" value="C:extracellular region"/>
    <property type="evidence" value="ECO:0007669"/>
    <property type="project" value="TreeGrafter"/>
</dbReference>
<evidence type="ECO:0000256" key="3">
    <source>
        <dbReference type="ARBA" id="ARBA00022676"/>
    </source>
</evidence>
<evidence type="ECO:0000256" key="7">
    <source>
        <dbReference type="ARBA" id="ARBA00022984"/>
    </source>
</evidence>
<dbReference type="GO" id="GO:0008360">
    <property type="term" value="P:regulation of cell shape"/>
    <property type="evidence" value="ECO:0007669"/>
    <property type="project" value="UniProtKB-UniRule"/>
</dbReference>
<feature type="domain" description="L,D-TPase catalytic" evidence="10">
    <location>
        <begin position="98"/>
        <end position="227"/>
    </location>
</feature>
<accession>A0A7V4N382</accession>
<dbReference type="SUPFAM" id="SSF54106">
    <property type="entry name" value="LysM domain"/>
    <property type="match status" value="1"/>
</dbReference>
<dbReference type="PANTHER" id="PTHR30582:SF24">
    <property type="entry name" value="L,D-TRANSPEPTIDASE ERFK_SRFK-RELATED"/>
    <property type="match status" value="1"/>
</dbReference>
<dbReference type="InterPro" id="IPR005490">
    <property type="entry name" value="LD_TPept_cat_dom"/>
</dbReference>
<dbReference type="Gene3D" id="2.40.440.10">
    <property type="entry name" value="L,D-transpeptidase catalytic domain-like"/>
    <property type="match status" value="1"/>
</dbReference>
<evidence type="ECO:0000256" key="2">
    <source>
        <dbReference type="ARBA" id="ARBA00005992"/>
    </source>
</evidence>
<keyword evidence="8 9" id="KW-0961">Cell wall biogenesis/degradation</keyword>
<evidence type="ECO:0000256" key="5">
    <source>
        <dbReference type="ARBA" id="ARBA00022801"/>
    </source>
</evidence>
<dbReference type="InterPro" id="IPR036779">
    <property type="entry name" value="LysM_dom_sf"/>
</dbReference>
<keyword evidence="4" id="KW-0808">Transferase</keyword>
<dbReference type="PROSITE" id="PS52029">
    <property type="entry name" value="LD_TPASE"/>
    <property type="match status" value="1"/>
</dbReference>
<keyword evidence="6 9" id="KW-0133">Cell shape</keyword>
<dbReference type="GO" id="GO:0071972">
    <property type="term" value="F:peptidoglycan L,D-transpeptidase activity"/>
    <property type="evidence" value="ECO:0007669"/>
    <property type="project" value="TreeGrafter"/>
</dbReference>
<dbReference type="PANTHER" id="PTHR30582">
    <property type="entry name" value="L,D-TRANSPEPTIDASE"/>
    <property type="match status" value="1"/>
</dbReference>
<reference evidence="11" key="1">
    <citation type="journal article" date="2020" name="mSystems">
        <title>Genome- and Community-Level Interaction Insights into Carbon Utilization and Element Cycling Functions of Hydrothermarchaeota in Hydrothermal Sediment.</title>
        <authorList>
            <person name="Zhou Z."/>
            <person name="Liu Y."/>
            <person name="Xu W."/>
            <person name="Pan J."/>
            <person name="Luo Z.H."/>
            <person name="Li M."/>
        </authorList>
    </citation>
    <scope>NUCLEOTIDE SEQUENCE [LARGE SCALE GENOMIC DNA]</scope>
    <source>
        <strain evidence="11">SpSt-711</strain>
    </source>
</reference>
<organism evidence="11">
    <name type="scientific">Thermodesulfobacterium geofontis</name>
    <dbReference type="NCBI Taxonomy" id="1295609"/>
    <lineage>
        <taxon>Bacteria</taxon>
        <taxon>Pseudomonadati</taxon>
        <taxon>Thermodesulfobacteriota</taxon>
        <taxon>Thermodesulfobacteria</taxon>
        <taxon>Thermodesulfobacteriales</taxon>
        <taxon>Thermodesulfobacteriaceae</taxon>
        <taxon>Thermodesulfobacterium</taxon>
    </lineage>
</organism>
<evidence type="ECO:0000256" key="4">
    <source>
        <dbReference type="ARBA" id="ARBA00022679"/>
    </source>
</evidence>
<dbReference type="CDD" id="cd16913">
    <property type="entry name" value="YkuD_like"/>
    <property type="match status" value="1"/>
</dbReference>
<sequence>MKFHKIFISFLFVLFYITLGTCQVNKLIPNKFIYFENLSYTIQENDTFVDLAVQFEVGYYHITLANPKIDPWIPPIGKKIIIPKKILIPEEFFYLSDNFILINLPEMRLYYFKNNEFLVAPIGIGAEGSLPPLGLYTIVDKKEKPTWYPPPSIKAEDPTLPDIVPPGPENPMGDYALYLSRGLYAIHGTNKVYSIGRRTTHGCIRLYPEDIKFLFKNVPIGTLVKIVYEPYKIAIEGEKIYLQAYPDIENLIKNPLPYIIQKLDKLTEGRNLSYKINLKVLERVLENPDGLIYEIGKIKN</sequence>
<keyword evidence="5" id="KW-0378">Hydrolase</keyword>
<dbReference type="UniPathway" id="UPA00219"/>
<dbReference type="InterPro" id="IPR038063">
    <property type="entry name" value="Transpep_catalytic_dom"/>
</dbReference>
<comment type="pathway">
    <text evidence="1 9">Cell wall biogenesis; peptidoglycan biosynthesis.</text>
</comment>
<evidence type="ECO:0000313" key="11">
    <source>
        <dbReference type="EMBL" id="HGU15160.1"/>
    </source>
</evidence>
<evidence type="ECO:0000256" key="6">
    <source>
        <dbReference type="ARBA" id="ARBA00022960"/>
    </source>
</evidence>
<evidence type="ECO:0000256" key="1">
    <source>
        <dbReference type="ARBA" id="ARBA00004752"/>
    </source>
</evidence>
<feature type="active site" description="Nucleophile" evidence="9">
    <location>
        <position position="203"/>
    </location>
</feature>
<proteinExistence type="inferred from homology"/>
<name>A0A7V4N382_9BACT</name>
<evidence type="ECO:0000259" key="10">
    <source>
        <dbReference type="PROSITE" id="PS52029"/>
    </source>
</evidence>
<evidence type="ECO:0000256" key="8">
    <source>
        <dbReference type="ARBA" id="ARBA00023316"/>
    </source>
</evidence>
<dbReference type="GO" id="GO:0071555">
    <property type="term" value="P:cell wall organization"/>
    <property type="evidence" value="ECO:0007669"/>
    <property type="project" value="UniProtKB-UniRule"/>
</dbReference>
<gene>
    <name evidence="11" type="ORF">ENU91_00635</name>
</gene>
<dbReference type="Pfam" id="PF03734">
    <property type="entry name" value="YkuD"/>
    <property type="match status" value="1"/>
</dbReference>